<reference evidence="3 4" key="1">
    <citation type="submission" date="2024-01" db="EMBL/GenBank/DDBJ databases">
        <title>A draft genome for a cacao thread blight-causing isolate of Paramarasmius palmivorus.</title>
        <authorList>
            <person name="Baruah I.K."/>
            <person name="Bukari Y."/>
            <person name="Amoako-Attah I."/>
            <person name="Meinhardt L.W."/>
            <person name="Bailey B.A."/>
            <person name="Cohen S.P."/>
        </authorList>
    </citation>
    <scope>NUCLEOTIDE SEQUENCE [LARGE SCALE GENOMIC DNA]</scope>
    <source>
        <strain evidence="3 4">GH-12</strain>
    </source>
</reference>
<dbReference type="GO" id="GO:0005506">
    <property type="term" value="F:iron ion binding"/>
    <property type="evidence" value="ECO:0007669"/>
    <property type="project" value="InterPro"/>
</dbReference>
<keyword evidence="4" id="KW-1185">Reference proteome</keyword>
<organism evidence="3 4">
    <name type="scientific">Paramarasmius palmivorus</name>
    <dbReference type="NCBI Taxonomy" id="297713"/>
    <lineage>
        <taxon>Eukaryota</taxon>
        <taxon>Fungi</taxon>
        <taxon>Dikarya</taxon>
        <taxon>Basidiomycota</taxon>
        <taxon>Agaricomycotina</taxon>
        <taxon>Agaricomycetes</taxon>
        <taxon>Agaricomycetidae</taxon>
        <taxon>Agaricales</taxon>
        <taxon>Marasmiineae</taxon>
        <taxon>Marasmiaceae</taxon>
        <taxon>Paramarasmius</taxon>
    </lineage>
</organism>
<evidence type="ECO:0000313" key="4">
    <source>
        <dbReference type="Proteomes" id="UP001383192"/>
    </source>
</evidence>
<comment type="caution">
    <text evidence="3">The sequence shown here is derived from an EMBL/GenBank/DDBJ whole genome shotgun (WGS) entry which is preliminary data.</text>
</comment>
<dbReference type="SUPFAM" id="SSF49482">
    <property type="entry name" value="Aromatic compound dioxygenase"/>
    <property type="match status" value="1"/>
</dbReference>
<keyword evidence="2" id="KW-0732">Signal</keyword>
<evidence type="ECO:0000313" key="3">
    <source>
        <dbReference type="EMBL" id="KAK7058525.1"/>
    </source>
</evidence>
<dbReference type="PANTHER" id="PTHR34315">
    <property type="match status" value="1"/>
</dbReference>
<dbReference type="Gene3D" id="2.60.130.10">
    <property type="entry name" value="Aromatic compound dioxygenase"/>
    <property type="match status" value="1"/>
</dbReference>
<dbReference type="Proteomes" id="UP001383192">
    <property type="component" value="Unassembled WGS sequence"/>
</dbReference>
<feature type="signal peptide" evidence="2">
    <location>
        <begin position="1"/>
        <end position="19"/>
    </location>
</feature>
<dbReference type="GO" id="GO:0016702">
    <property type="term" value="F:oxidoreductase activity, acting on single donors with incorporation of molecular oxygen, incorporation of two atoms of oxygen"/>
    <property type="evidence" value="ECO:0007669"/>
    <property type="project" value="InterPro"/>
</dbReference>
<feature type="chain" id="PRO_5043328895" description="Aromatic compound dioxygenase" evidence="2">
    <location>
        <begin position="20"/>
        <end position="273"/>
    </location>
</feature>
<evidence type="ECO:0000256" key="2">
    <source>
        <dbReference type="SAM" id="SignalP"/>
    </source>
</evidence>
<dbReference type="EMBL" id="JAYKXP010000005">
    <property type="protein sequence ID" value="KAK7058525.1"/>
    <property type="molecule type" value="Genomic_DNA"/>
</dbReference>
<dbReference type="AlphaFoldDB" id="A0AAW0E4C6"/>
<sequence>MKFTTSIISAAFLLGAVAALPTENTPSLVARDCSAEVQAFNLARREKRSLDKRQGWPTLQNLTCVLAPEVPRNNWVANAPLRQDVREGQDGVDLLLDIGLMDVTTCQPLPNAMVEIWSPNLVGQYGDTFLRGAFAANSGGIAEFQTKFPGFTSTGANHINIMVHPGSQSGSVAHVGQLFFTDRWTDIVSMYQGYAANTNTRIKNDQDTNYVAANKGGFKSLVDLVSIQDDWPEGMLGYITVGVDPSKFDDLTGKKEVGTESAGRSSQRRKPEV</sequence>
<dbReference type="PANTHER" id="PTHR34315:SF1">
    <property type="entry name" value="INTRADIOL RING-CLEAVAGE DIOXYGENASES DOMAIN-CONTAINING PROTEIN-RELATED"/>
    <property type="match status" value="1"/>
</dbReference>
<dbReference type="InterPro" id="IPR015889">
    <property type="entry name" value="Intradiol_dOase_core"/>
</dbReference>
<protein>
    <recommendedName>
        <fullName evidence="5">Aromatic compound dioxygenase</fullName>
    </recommendedName>
</protein>
<feature type="region of interest" description="Disordered" evidence="1">
    <location>
        <begin position="247"/>
        <end position="273"/>
    </location>
</feature>
<evidence type="ECO:0000256" key="1">
    <source>
        <dbReference type="SAM" id="MobiDB-lite"/>
    </source>
</evidence>
<name>A0AAW0E4C6_9AGAR</name>
<evidence type="ECO:0008006" key="5">
    <source>
        <dbReference type="Google" id="ProtNLM"/>
    </source>
</evidence>
<accession>A0AAW0E4C6</accession>
<feature type="compositionally biased region" description="Basic and acidic residues" evidence="1">
    <location>
        <begin position="247"/>
        <end position="258"/>
    </location>
</feature>
<proteinExistence type="predicted"/>
<gene>
    <name evidence="3" type="ORF">VNI00_002161</name>
</gene>